<comment type="caution">
    <text evidence="2">The sequence shown here is derived from an EMBL/GenBank/DDBJ whole genome shotgun (WGS) entry which is preliminary data.</text>
</comment>
<dbReference type="Gene3D" id="1.25.40.10">
    <property type="entry name" value="Tetratricopeptide repeat domain"/>
    <property type="match status" value="1"/>
</dbReference>
<dbReference type="SUPFAM" id="SSF48452">
    <property type="entry name" value="TPR-like"/>
    <property type="match status" value="1"/>
</dbReference>
<dbReference type="Proteomes" id="UP000186364">
    <property type="component" value="Unassembled WGS sequence"/>
</dbReference>
<accession>A0A1Q9B0Z7</accession>
<keyword evidence="3" id="KW-1185">Reference proteome</keyword>
<dbReference type="AlphaFoldDB" id="A0A1Q9B0Z7"/>
<evidence type="ECO:0000313" key="3">
    <source>
        <dbReference type="Proteomes" id="UP000186364"/>
    </source>
</evidence>
<keyword evidence="1" id="KW-0802">TPR repeat</keyword>
<organism evidence="2 3">
    <name type="scientific">Xaviernesmea oryzae</name>
    <dbReference type="NCBI Taxonomy" id="464029"/>
    <lineage>
        <taxon>Bacteria</taxon>
        <taxon>Pseudomonadati</taxon>
        <taxon>Pseudomonadota</taxon>
        <taxon>Alphaproteobacteria</taxon>
        <taxon>Hyphomicrobiales</taxon>
        <taxon>Rhizobiaceae</taxon>
        <taxon>Rhizobium/Agrobacterium group</taxon>
        <taxon>Xaviernesmea</taxon>
    </lineage>
</organism>
<dbReference type="OrthoDB" id="54411at2"/>
<dbReference type="InterPro" id="IPR019734">
    <property type="entry name" value="TPR_rpt"/>
</dbReference>
<dbReference type="InterPro" id="IPR011990">
    <property type="entry name" value="TPR-like_helical_dom_sf"/>
</dbReference>
<evidence type="ECO:0000313" key="2">
    <source>
        <dbReference type="EMBL" id="OLP61644.1"/>
    </source>
</evidence>
<dbReference type="PROSITE" id="PS50005">
    <property type="entry name" value="TPR"/>
    <property type="match status" value="1"/>
</dbReference>
<protein>
    <submittedName>
        <fullName evidence="2">Uncharacterized protein</fullName>
    </submittedName>
</protein>
<name>A0A1Q9B0Z7_9HYPH</name>
<dbReference type="EMBL" id="MKIP01000031">
    <property type="protein sequence ID" value="OLP61644.1"/>
    <property type="molecule type" value="Genomic_DNA"/>
</dbReference>
<feature type="repeat" description="TPR" evidence="1">
    <location>
        <begin position="436"/>
        <end position="469"/>
    </location>
</feature>
<dbReference type="RefSeq" id="WP_075626307.1">
    <property type="nucleotide sequence ID" value="NZ_MKIP01000031.1"/>
</dbReference>
<proteinExistence type="predicted"/>
<reference evidence="2 3" key="1">
    <citation type="submission" date="2016-09" db="EMBL/GenBank/DDBJ databases">
        <title>Rhizobium sp. nov., a novel species isolated from the rice rhizosphere.</title>
        <authorList>
            <person name="Zhao J."/>
            <person name="Zhang X."/>
        </authorList>
    </citation>
    <scope>NUCLEOTIDE SEQUENCE [LARGE SCALE GENOMIC DNA]</scope>
    <source>
        <strain evidence="2 3">1.7048</strain>
    </source>
</reference>
<sequence>MTVFTLATTGTCRVFDAKGETVRCPELAIILMAYLHDVGHPVSRRDAASLLWPQVTPAARLTNLRSLVRRTVQAFDEKGPCPLIVGNSTLTLDRALMRVDFAVDDEGEPYVERLRRLIAAVSGGFLRGDIEPSSPLWLWSRAVERRLQGCLDSLVKQADDRQDRQTEALLREAAVYLAPGGAHVSEVRLPAAAVREAPKPFSISAPGAVEGLEPHMAVPRIALLPPVPAKGTSSILFRLASAMVEDVTIDLCQERSFVVVSPYTADKLRGEANKAEFLQRHHVNYALDTRLSGETLLVQLIFYPTDEIIWAARLPIDRDNLVIGRQKLITDLCTNVTGHILRSRARHDHYLTHADAYRHYLLGSQQMLHLSLPAIRKARKHFRAAISATDGFALALSSLSRTLYVEWLLTARGDPDLLAEADRLARQAIAVDPMQSAGYRELGMTQIYLGDLDHSIEALAHAEQLSPHHADGLYSFGDTLVHASRPQEALVKLNSAMDHSPIVPDSYLWSAAGANYFLGRYGESIALVNRMNDPSPADRIAAAAYAMNGDLRQARVRVRRVMEANPSFDVLRWLDMVPVKDQAHLDHYREGLLKAGF</sequence>
<evidence type="ECO:0000256" key="1">
    <source>
        <dbReference type="PROSITE-ProRule" id="PRU00339"/>
    </source>
</evidence>
<gene>
    <name evidence="2" type="ORF">BJF93_08550</name>
</gene>